<dbReference type="InterPro" id="IPR015947">
    <property type="entry name" value="PUA-like_sf"/>
</dbReference>
<dbReference type="GO" id="GO:0005694">
    <property type="term" value="C:chromosome"/>
    <property type="evidence" value="ECO:0007669"/>
    <property type="project" value="UniProtKB-SubCell"/>
</dbReference>
<organism evidence="8 9">
    <name type="scientific">Perilla frutescens var. hirtella</name>
    <name type="common">Perilla citriodora</name>
    <name type="synonym">Perilla setoyensis</name>
    <dbReference type="NCBI Taxonomy" id="608512"/>
    <lineage>
        <taxon>Eukaryota</taxon>
        <taxon>Viridiplantae</taxon>
        <taxon>Streptophyta</taxon>
        <taxon>Embryophyta</taxon>
        <taxon>Tracheophyta</taxon>
        <taxon>Spermatophyta</taxon>
        <taxon>Magnoliopsida</taxon>
        <taxon>eudicotyledons</taxon>
        <taxon>Gunneridae</taxon>
        <taxon>Pentapetalae</taxon>
        <taxon>asterids</taxon>
        <taxon>lamiids</taxon>
        <taxon>Lamiales</taxon>
        <taxon>Lamiaceae</taxon>
        <taxon>Nepetoideae</taxon>
        <taxon>Elsholtzieae</taxon>
        <taxon>Perilla</taxon>
    </lineage>
</organism>
<evidence type="ECO:0000313" key="8">
    <source>
        <dbReference type="EMBL" id="KAH6837328.1"/>
    </source>
</evidence>
<dbReference type="PANTHER" id="PTHR45660">
    <property type="entry name" value="HISTONE-LYSINE N-METHYLTRANSFERASE SETMAR"/>
    <property type="match status" value="1"/>
</dbReference>
<gene>
    <name evidence="8" type="ORF">C2S53_003115</name>
</gene>
<dbReference type="SMART" id="SM00468">
    <property type="entry name" value="PreSET"/>
    <property type="match status" value="1"/>
</dbReference>
<dbReference type="SMART" id="SM00317">
    <property type="entry name" value="SET"/>
    <property type="match status" value="1"/>
</dbReference>
<dbReference type="SMART" id="SM00466">
    <property type="entry name" value="SRA"/>
    <property type="match status" value="1"/>
</dbReference>
<keyword evidence="2" id="KW-0158">Chromosome</keyword>
<sequence length="496" mass="55335">MSSNLALITPKSEPLDEPPLSLHLSAAFSATPLSVSEIPGIAVNQRDSDVIVPLPLPETQASDFFTPPWRSWKYPARPSEMFASLLLSIGANRENTSAPCGHRTKRRCDSEALFLMKQRGLCVNHDKKVVGDIPGISVGDVFLYRSEMTVIGLHGQRLAGIDYVPAAQCFNGQPIATSVVVSGDKNHKQAADQKLKSGNLAMMTSMKYGIEVRVIRGLKYGGSASGKLYVYDGLYRIKETLFDVGKSGFRVYKFKLARIENQPEMGSVLINFAERLKTRPLEVRPKGHVFSIDLSKSKENLPVFFYNDIDSCDDPLRYDYLVKTIFPPNVYISAPSSGCQCVDGCRDGCFCSKKNGGVFPYDSKGFLPRGKPLIFECGPHRRCPPTCRNRFEVFRSRETLWGVRTLDLIHAGSFICVYTGVVLTYRQAPICRMNDVLVMRNVASYICHSSSPNVFVQHVLYDHNDAYFPHLMLFARENIPPMTQLSLDYGISDGRI</sequence>
<evidence type="ECO:0000256" key="2">
    <source>
        <dbReference type="ARBA" id="ARBA00022454"/>
    </source>
</evidence>
<evidence type="ECO:0000259" key="7">
    <source>
        <dbReference type="PROSITE" id="PS51015"/>
    </source>
</evidence>
<evidence type="ECO:0000256" key="3">
    <source>
        <dbReference type="ARBA" id="ARBA00023242"/>
    </source>
</evidence>
<dbReference type="Pfam" id="PF00856">
    <property type="entry name" value="SET"/>
    <property type="match status" value="1"/>
</dbReference>
<feature type="domain" description="YDG" evidence="7">
    <location>
        <begin position="131"/>
        <end position="258"/>
    </location>
</feature>
<dbReference type="PROSITE" id="PS51015">
    <property type="entry name" value="YDG"/>
    <property type="match status" value="1"/>
</dbReference>
<feature type="domain" description="Pre-SET" evidence="6">
    <location>
        <begin position="337"/>
        <end position="391"/>
    </location>
</feature>
<dbReference type="Gene3D" id="2.30.280.10">
    <property type="entry name" value="SRA-YDG"/>
    <property type="match status" value="2"/>
</dbReference>
<dbReference type="GO" id="GO:0005634">
    <property type="term" value="C:nucleus"/>
    <property type="evidence" value="ECO:0007669"/>
    <property type="project" value="UniProtKB-SubCell"/>
</dbReference>
<evidence type="ECO:0000313" key="9">
    <source>
        <dbReference type="Proteomes" id="UP001190926"/>
    </source>
</evidence>
<dbReference type="GO" id="GO:0008270">
    <property type="term" value="F:zinc ion binding"/>
    <property type="evidence" value="ECO:0007669"/>
    <property type="project" value="InterPro"/>
</dbReference>
<dbReference type="EMBL" id="SDAM02000018">
    <property type="protein sequence ID" value="KAH6837328.1"/>
    <property type="molecule type" value="Genomic_DNA"/>
</dbReference>
<dbReference type="SUPFAM" id="SSF88697">
    <property type="entry name" value="PUA domain-like"/>
    <property type="match status" value="1"/>
</dbReference>
<comment type="caution">
    <text evidence="8">The sequence shown here is derived from an EMBL/GenBank/DDBJ whole genome shotgun (WGS) entry which is preliminary data.</text>
</comment>
<keyword evidence="3 4" id="KW-0539">Nucleus</keyword>
<evidence type="ECO:0000259" key="6">
    <source>
        <dbReference type="PROSITE" id="PS50867"/>
    </source>
</evidence>
<dbReference type="Proteomes" id="UP001190926">
    <property type="component" value="Unassembled WGS sequence"/>
</dbReference>
<dbReference type="Pfam" id="PF02182">
    <property type="entry name" value="SAD_SRA"/>
    <property type="match status" value="2"/>
</dbReference>
<dbReference type="InterPro" id="IPR036987">
    <property type="entry name" value="SRA-YDG_sf"/>
</dbReference>
<keyword evidence="9" id="KW-1185">Reference proteome</keyword>
<dbReference type="InterPro" id="IPR051357">
    <property type="entry name" value="H3K9_HMTase_SUVAR3-9"/>
</dbReference>
<accession>A0AAD4JNZ3</accession>
<reference evidence="8 9" key="1">
    <citation type="journal article" date="2021" name="Nat. Commun.">
        <title>Incipient diploidization of the medicinal plant Perilla within 10,000 years.</title>
        <authorList>
            <person name="Zhang Y."/>
            <person name="Shen Q."/>
            <person name="Leng L."/>
            <person name="Zhang D."/>
            <person name="Chen S."/>
            <person name="Shi Y."/>
            <person name="Ning Z."/>
            <person name="Chen S."/>
        </authorList>
    </citation>
    <scope>NUCLEOTIDE SEQUENCE [LARGE SCALE GENOMIC DNA]</scope>
    <source>
        <strain evidence="9">cv. PC099</strain>
    </source>
</reference>
<comment type="subcellular location">
    <subcellularLocation>
        <location evidence="1">Chromosome</location>
    </subcellularLocation>
    <subcellularLocation>
        <location evidence="4">Nucleus</location>
    </subcellularLocation>
</comment>
<evidence type="ECO:0000256" key="1">
    <source>
        <dbReference type="ARBA" id="ARBA00004286"/>
    </source>
</evidence>
<proteinExistence type="predicted"/>
<dbReference type="Pfam" id="PF05033">
    <property type="entry name" value="Pre-SET"/>
    <property type="match status" value="1"/>
</dbReference>
<protein>
    <submittedName>
        <fullName evidence="8">Uncharacterized protein</fullName>
    </submittedName>
</protein>
<feature type="domain" description="SET" evidence="5">
    <location>
        <begin position="389"/>
        <end position="490"/>
    </location>
</feature>
<dbReference type="Gene3D" id="2.170.270.10">
    <property type="entry name" value="SET domain"/>
    <property type="match status" value="1"/>
</dbReference>
<dbReference type="InterPro" id="IPR003105">
    <property type="entry name" value="SRA_YDG"/>
</dbReference>
<dbReference type="InterPro" id="IPR007728">
    <property type="entry name" value="Pre-SET_dom"/>
</dbReference>
<dbReference type="PROSITE" id="PS50867">
    <property type="entry name" value="PRE_SET"/>
    <property type="match status" value="1"/>
</dbReference>
<dbReference type="AlphaFoldDB" id="A0AAD4JNZ3"/>
<dbReference type="InterPro" id="IPR001214">
    <property type="entry name" value="SET_dom"/>
</dbReference>
<name>A0AAD4JNZ3_PERFH</name>
<dbReference type="SUPFAM" id="SSF82199">
    <property type="entry name" value="SET domain"/>
    <property type="match status" value="1"/>
</dbReference>
<dbReference type="PROSITE" id="PS50280">
    <property type="entry name" value="SET"/>
    <property type="match status" value="1"/>
</dbReference>
<evidence type="ECO:0000259" key="5">
    <source>
        <dbReference type="PROSITE" id="PS50280"/>
    </source>
</evidence>
<dbReference type="GO" id="GO:0042054">
    <property type="term" value="F:histone methyltransferase activity"/>
    <property type="evidence" value="ECO:0007669"/>
    <property type="project" value="InterPro"/>
</dbReference>
<evidence type="ECO:0000256" key="4">
    <source>
        <dbReference type="PROSITE-ProRule" id="PRU00358"/>
    </source>
</evidence>
<dbReference type="PANTHER" id="PTHR45660:SF3">
    <property type="entry name" value="HISTONE-LYSINE N-METHYLTRANSFERASE FAMILY MEMBER SUVH9"/>
    <property type="match status" value="1"/>
</dbReference>
<dbReference type="GO" id="GO:0003690">
    <property type="term" value="F:double-stranded DNA binding"/>
    <property type="evidence" value="ECO:0007669"/>
    <property type="project" value="TreeGrafter"/>
</dbReference>
<dbReference type="InterPro" id="IPR046341">
    <property type="entry name" value="SET_dom_sf"/>
</dbReference>